<feature type="domain" description="Pyrrolo-quinoline quinone repeat" evidence="3">
    <location>
        <begin position="323"/>
        <end position="381"/>
    </location>
</feature>
<dbReference type="InterPro" id="IPR011047">
    <property type="entry name" value="Quinoprotein_ADH-like_sf"/>
</dbReference>
<organism evidence="4 5">
    <name type="scientific">Mycolicibacterium canariasense</name>
    <name type="common">Mycobacterium canariasense</name>
    <dbReference type="NCBI Taxonomy" id="228230"/>
    <lineage>
        <taxon>Bacteria</taxon>
        <taxon>Bacillati</taxon>
        <taxon>Actinomycetota</taxon>
        <taxon>Actinomycetes</taxon>
        <taxon>Mycobacteriales</taxon>
        <taxon>Mycobacteriaceae</taxon>
        <taxon>Mycolicibacterium</taxon>
    </lineage>
</organism>
<feature type="transmembrane region" description="Helical" evidence="2">
    <location>
        <begin position="77"/>
        <end position="100"/>
    </location>
</feature>
<evidence type="ECO:0000313" key="5">
    <source>
        <dbReference type="Proteomes" id="UP000069443"/>
    </source>
</evidence>
<reference evidence="5" key="1">
    <citation type="journal article" date="2016" name="Genome Announc.">
        <title>Draft Genome Sequences of Five Rapidly Growing Mycobacterium Species, M. thermoresistibile, M. fortuitum subsp. acetamidolyticum, M. canariasense, M. brisbanense, and M. novocastrense.</title>
        <authorList>
            <person name="Katahira K."/>
            <person name="Ogura Y."/>
            <person name="Gotoh Y."/>
            <person name="Hayashi T."/>
        </authorList>
    </citation>
    <scope>NUCLEOTIDE SEQUENCE [LARGE SCALE GENOMIC DNA]</scope>
    <source>
        <strain evidence="5">JCM15298</strain>
    </source>
</reference>
<protein>
    <recommendedName>
        <fullName evidence="3">Pyrrolo-quinoline quinone repeat domain-containing protein</fullName>
    </recommendedName>
</protein>
<dbReference type="STRING" id="228230.RMCC_1894"/>
<sequence>MSQHDEHPGVSDREGGPWPPFIPRSQQDRPPPLSRALVAAGIGTSLGALAVTAYGFTIRVPRGGRAPDTLAPVTEFFVWYLILGSLTAVAVLGIGIGTLVGRTVSRWAATLLAFTVAMTAWTYGSSVPASIVVRVSGFGAQPAPELAQLGWPLLVVAAALLLVGSVWAINTRQSGVRSLLTLLSPWTAAGVALSLVAGVAVAGWWWPRTQTPSATADRVAVAPLPTAVGTRVAYSIPVFDTEHVLAAGPGYLTYERDGAITAYDAATGVPRWHIAAEVFPKDCGLEAVRSTGVTAGSVVIAQCMRPQLHEIAPVNPDNEPVLIGFDANTGEQLWLNNAGFELAHGVGASDTVVAVVRRAEEVGSLDPQTGVVRWVRPSDEGPCESTAHVINDQVVTGPCYGVDIRVADGYTGQERLISLPVALPVVASDLEVSSLGAYDSMLLLQTRSRGRTEPGAAGRERIGVLSVDIDTDAVAFINSASESSRREPVSGPLVQLGVGGRDGELWVEVYSLLSRTVTRVEGFSVSTSLIDGLAWAQIGDRMVTAAARDSKDIFVASVAPDGTVIRAPSPCPQRVSGGRGAGIMAVRGATLVLCPPLGEDIHGWDILGMR</sequence>
<dbReference type="AlphaFoldDB" id="A0A100WB94"/>
<dbReference type="EMBL" id="BCSY01000035">
    <property type="protein sequence ID" value="GAS94928.1"/>
    <property type="molecule type" value="Genomic_DNA"/>
</dbReference>
<feature type="region of interest" description="Disordered" evidence="1">
    <location>
        <begin position="1"/>
        <end position="31"/>
    </location>
</feature>
<evidence type="ECO:0000313" key="4">
    <source>
        <dbReference type="EMBL" id="GAS94928.1"/>
    </source>
</evidence>
<dbReference type="OrthoDB" id="4638025at2"/>
<proteinExistence type="predicted"/>
<keyword evidence="5" id="KW-1185">Reference proteome</keyword>
<feature type="transmembrane region" description="Helical" evidence="2">
    <location>
        <begin position="107"/>
        <end position="129"/>
    </location>
</feature>
<dbReference type="SUPFAM" id="SSF50998">
    <property type="entry name" value="Quinoprotein alcohol dehydrogenase-like"/>
    <property type="match status" value="1"/>
</dbReference>
<dbReference type="Proteomes" id="UP000069443">
    <property type="component" value="Unassembled WGS sequence"/>
</dbReference>
<evidence type="ECO:0000256" key="2">
    <source>
        <dbReference type="SAM" id="Phobius"/>
    </source>
</evidence>
<feature type="transmembrane region" description="Helical" evidence="2">
    <location>
        <begin position="182"/>
        <end position="206"/>
    </location>
</feature>
<dbReference type="InterPro" id="IPR002372">
    <property type="entry name" value="PQQ_rpt_dom"/>
</dbReference>
<keyword evidence="2" id="KW-1133">Transmembrane helix</keyword>
<dbReference type="Gene3D" id="2.130.10.10">
    <property type="entry name" value="YVTN repeat-like/Quinoprotein amine dehydrogenase"/>
    <property type="match status" value="1"/>
</dbReference>
<evidence type="ECO:0000259" key="3">
    <source>
        <dbReference type="Pfam" id="PF13360"/>
    </source>
</evidence>
<gene>
    <name evidence="4" type="ORF">RMCC_1894</name>
</gene>
<keyword evidence="2" id="KW-0472">Membrane</keyword>
<comment type="caution">
    <text evidence="4">The sequence shown here is derived from an EMBL/GenBank/DDBJ whole genome shotgun (WGS) entry which is preliminary data.</text>
</comment>
<reference evidence="5" key="2">
    <citation type="submission" date="2016-02" db="EMBL/GenBank/DDBJ databases">
        <title>Draft genome sequence of five rapidly growing Mycobacterium species.</title>
        <authorList>
            <person name="Katahira K."/>
            <person name="Gotou Y."/>
            <person name="Iida K."/>
            <person name="Ogura Y."/>
            <person name="Hayashi T."/>
        </authorList>
    </citation>
    <scope>NUCLEOTIDE SEQUENCE [LARGE SCALE GENOMIC DNA]</scope>
    <source>
        <strain evidence="5">JCM15298</strain>
    </source>
</reference>
<keyword evidence="2" id="KW-0812">Transmembrane</keyword>
<feature type="transmembrane region" description="Helical" evidence="2">
    <location>
        <begin position="149"/>
        <end position="170"/>
    </location>
</feature>
<evidence type="ECO:0000256" key="1">
    <source>
        <dbReference type="SAM" id="MobiDB-lite"/>
    </source>
</evidence>
<dbReference type="Pfam" id="PF13360">
    <property type="entry name" value="PQQ_2"/>
    <property type="match status" value="1"/>
</dbReference>
<accession>A0A100WB94</accession>
<feature type="compositionally biased region" description="Basic and acidic residues" evidence="1">
    <location>
        <begin position="1"/>
        <end position="15"/>
    </location>
</feature>
<feature type="transmembrane region" description="Helical" evidence="2">
    <location>
        <begin position="36"/>
        <end position="57"/>
    </location>
</feature>
<dbReference type="RefSeq" id="WP_062656102.1">
    <property type="nucleotide sequence ID" value="NZ_BCSY01000035.1"/>
</dbReference>
<dbReference type="InterPro" id="IPR015943">
    <property type="entry name" value="WD40/YVTN_repeat-like_dom_sf"/>
</dbReference>
<name>A0A100WB94_MYCCR</name>